<evidence type="ECO:0000313" key="2">
    <source>
        <dbReference type="EMBL" id="KAF5865911.1"/>
    </source>
</evidence>
<sequence length="502" mass="55099">MTKTSAPEIPPELLAKLAGQIMQDPGVPVEGPTVSAWQEPAHPLATIRSESLPQRTDFAIIGSGITGCSVAKTLLQSDLAGNKKVTVFEARSLTTGATSRNGGFLLSQAPLLFNRYADAFGPEAAKQIALFCDLTLERIVELAKAENLDKESQIRDVTTVTTFEDAERFAEATESIHMYEEAVSKAKGIHTVLSKEEAEEEYSFKKTTGAIVVKSRVFWPYRLVTNLFQRLLEHYPERFSIETQTPVISITLSDDSDYEYPYILSTPRGIVRAAKIFHCVSGFTGHLLPKLRGPIFPCRLSMSTQKPGPQWGNRANSWLFHAKQSYDPSTTCVEQGLYWMQQNAETGDLFVGGDLQRLDDFLSSDDSVISADTIGNLTTLLPKRLFNKGWTNPITNTPLSSATALHRIWSGILSMTPDQIPIVGSVPTSVSDRNVEGGEWIAAGFNGYGMSQCWLCGQAIARMALGESKPAWLPDVYLSTAKRLTNKATMGPEAALASFFTR</sequence>
<dbReference type="GO" id="GO:0005737">
    <property type="term" value="C:cytoplasm"/>
    <property type="evidence" value="ECO:0007669"/>
    <property type="project" value="TreeGrafter"/>
</dbReference>
<feature type="domain" description="FAD dependent oxidoreductase" evidence="1">
    <location>
        <begin position="57"/>
        <end position="463"/>
    </location>
</feature>
<dbReference type="Pfam" id="PF01266">
    <property type="entry name" value="DAO"/>
    <property type="match status" value="1"/>
</dbReference>
<gene>
    <name evidence="2" type="ORF">ETB97_001979</name>
</gene>
<evidence type="ECO:0000313" key="3">
    <source>
        <dbReference type="Proteomes" id="UP000541154"/>
    </source>
</evidence>
<accession>A0A8H6AF24</accession>
<dbReference type="SUPFAM" id="SSF51905">
    <property type="entry name" value="FAD/NAD(P)-binding domain"/>
    <property type="match status" value="1"/>
</dbReference>
<reference evidence="2 3" key="1">
    <citation type="submission" date="2019-04" db="EMBL/GenBank/DDBJ databases">
        <title>Aspergillus burnettii sp. nov., novel species from soil in southeast Queensland.</title>
        <authorList>
            <person name="Gilchrist C.L.M."/>
            <person name="Pitt J.I."/>
            <person name="Lange L."/>
            <person name="Lacey H.J."/>
            <person name="Vuong D."/>
            <person name="Midgley D.J."/>
            <person name="Greenfield P."/>
            <person name="Bradbury M."/>
            <person name="Lacey E."/>
            <person name="Busk P.K."/>
            <person name="Pilgaard B."/>
            <person name="Chooi Y.H."/>
            <person name="Piggott A.M."/>
        </authorList>
    </citation>
    <scope>NUCLEOTIDE SEQUENCE [LARGE SCALE GENOMIC DNA]</scope>
    <source>
        <strain evidence="2 3">FRR 5400</strain>
    </source>
</reference>
<name>A0A8H6AF24_PETAA</name>
<organism evidence="2 3">
    <name type="scientific">Petromyces alliaceus</name>
    <name type="common">Aspergillus alliaceus</name>
    <dbReference type="NCBI Taxonomy" id="209559"/>
    <lineage>
        <taxon>Eukaryota</taxon>
        <taxon>Fungi</taxon>
        <taxon>Dikarya</taxon>
        <taxon>Ascomycota</taxon>
        <taxon>Pezizomycotina</taxon>
        <taxon>Eurotiomycetes</taxon>
        <taxon>Eurotiomycetidae</taxon>
        <taxon>Eurotiales</taxon>
        <taxon>Aspergillaceae</taxon>
        <taxon>Aspergillus</taxon>
        <taxon>Aspergillus subgen. Circumdati</taxon>
    </lineage>
</organism>
<dbReference type="Gene3D" id="3.30.9.10">
    <property type="entry name" value="D-Amino Acid Oxidase, subunit A, domain 2"/>
    <property type="match status" value="1"/>
</dbReference>
<dbReference type="AlphaFoldDB" id="A0A8H6AF24"/>
<proteinExistence type="predicted"/>
<protein>
    <recommendedName>
        <fullName evidence="1">FAD dependent oxidoreductase domain-containing protein</fullName>
    </recommendedName>
</protein>
<dbReference type="Gene3D" id="3.50.50.60">
    <property type="entry name" value="FAD/NAD(P)-binding domain"/>
    <property type="match status" value="1"/>
</dbReference>
<dbReference type="InterPro" id="IPR036188">
    <property type="entry name" value="FAD/NAD-bd_sf"/>
</dbReference>
<dbReference type="EMBL" id="SPNV01000014">
    <property type="protein sequence ID" value="KAF5865911.1"/>
    <property type="molecule type" value="Genomic_DNA"/>
</dbReference>
<comment type="caution">
    <text evidence="2">The sequence shown here is derived from an EMBL/GenBank/DDBJ whole genome shotgun (WGS) entry which is preliminary data.</text>
</comment>
<dbReference type="InterPro" id="IPR006076">
    <property type="entry name" value="FAD-dep_OxRdtase"/>
</dbReference>
<dbReference type="PANTHER" id="PTHR13847">
    <property type="entry name" value="SARCOSINE DEHYDROGENASE-RELATED"/>
    <property type="match status" value="1"/>
</dbReference>
<evidence type="ECO:0000259" key="1">
    <source>
        <dbReference type="Pfam" id="PF01266"/>
    </source>
</evidence>
<dbReference type="Proteomes" id="UP000541154">
    <property type="component" value="Unassembled WGS sequence"/>
</dbReference>
<dbReference type="PANTHER" id="PTHR13847:SF213">
    <property type="entry name" value="DEPENDENT OXIDOREDUCTASE, PUTATIVE-RELATED"/>
    <property type="match status" value="1"/>
</dbReference>
<keyword evidence="3" id="KW-1185">Reference proteome</keyword>